<reference evidence="1" key="1">
    <citation type="journal article" date="2015" name="Nature">
        <title>Complex archaea that bridge the gap between prokaryotes and eukaryotes.</title>
        <authorList>
            <person name="Spang A."/>
            <person name="Saw J.H."/>
            <person name="Jorgensen S.L."/>
            <person name="Zaremba-Niedzwiedzka K."/>
            <person name="Martijn J."/>
            <person name="Lind A.E."/>
            <person name="van Eijk R."/>
            <person name="Schleper C."/>
            <person name="Guy L."/>
            <person name="Ettema T.J."/>
        </authorList>
    </citation>
    <scope>NUCLEOTIDE SEQUENCE</scope>
</reference>
<name>A0A0F9CCI1_9ZZZZ</name>
<dbReference type="EMBL" id="LAZR01047352">
    <property type="protein sequence ID" value="KKK94421.1"/>
    <property type="molecule type" value="Genomic_DNA"/>
</dbReference>
<accession>A0A0F9CCI1</accession>
<evidence type="ECO:0000313" key="1">
    <source>
        <dbReference type="EMBL" id="KKK94421.1"/>
    </source>
</evidence>
<gene>
    <name evidence="1" type="ORF">LCGC14_2683020</name>
</gene>
<dbReference type="AlphaFoldDB" id="A0A0F9CCI1"/>
<protein>
    <submittedName>
        <fullName evidence="1">Uncharacterized protein</fullName>
    </submittedName>
</protein>
<proteinExistence type="predicted"/>
<comment type="caution">
    <text evidence="1">The sequence shown here is derived from an EMBL/GenBank/DDBJ whole genome shotgun (WGS) entry which is preliminary data.</text>
</comment>
<sequence>MKYKEFADAAADEIAEEVKAQALEKIKTLMLEYKLAQNVLLKLSDELERLREQDIEL</sequence>
<organism evidence="1">
    <name type="scientific">marine sediment metagenome</name>
    <dbReference type="NCBI Taxonomy" id="412755"/>
    <lineage>
        <taxon>unclassified sequences</taxon>
        <taxon>metagenomes</taxon>
        <taxon>ecological metagenomes</taxon>
    </lineage>
</organism>